<evidence type="ECO:0000256" key="5">
    <source>
        <dbReference type="PIRSR" id="PIRSR000097-1"/>
    </source>
</evidence>
<dbReference type="Proteomes" id="UP000266091">
    <property type="component" value="Unassembled WGS sequence"/>
</dbReference>
<evidence type="ECO:0000259" key="8">
    <source>
        <dbReference type="Pfam" id="PF00248"/>
    </source>
</evidence>
<feature type="site" description="Lowers pKa of active site Tyr" evidence="7">
    <location>
        <position position="63"/>
    </location>
</feature>
<evidence type="ECO:0000256" key="3">
    <source>
        <dbReference type="ARBA" id="ARBA00023002"/>
    </source>
</evidence>
<evidence type="ECO:0000256" key="1">
    <source>
        <dbReference type="ARBA" id="ARBA00007905"/>
    </source>
</evidence>
<comment type="catalytic activity">
    <reaction evidence="4">
        <text>hydroxyacetone + NADP(+) = methylglyoxal + NADPH + H(+)</text>
        <dbReference type="Rhea" id="RHEA:27986"/>
        <dbReference type="ChEBI" id="CHEBI:15378"/>
        <dbReference type="ChEBI" id="CHEBI:17158"/>
        <dbReference type="ChEBI" id="CHEBI:27957"/>
        <dbReference type="ChEBI" id="CHEBI:57783"/>
        <dbReference type="ChEBI" id="CHEBI:58349"/>
    </reaction>
</comment>
<dbReference type="PANTHER" id="PTHR43827:SF3">
    <property type="entry name" value="NADP-DEPENDENT OXIDOREDUCTASE DOMAIN-CONTAINING PROTEIN"/>
    <property type="match status" value="1"/>
</dbReference>
<dbReference type="OrthoDB" id="9804790at2"/>
<dbReference type="GO" id="GO:0016616">
    <property type="term" value="F:oxidoreductase activity, acting on the CH-OH group of donors, NAD or NADP as acceptor"/>
    <property type="evidence" value="ECO:0007669"/>
    <property type="project" value="UniProtKB-ARBA"/>
</dbReference>
<feature type="active site" description="Proton donor" evidence="5">
    <location>
        <position position="38"/>
    </location>
</feature>
<dbReference type="Pfam" id="PF00248">
    <property type="entry name" value="Aldo_ket_red"/>
    <property type="match status" value="1"/>
</dbReference>
<accession>A0A388S8V8</accession>
<comment type="caution">
    <text evidence="9">The sequence shown here is derived from an EMBL/GenBank/DDBJ whole genome shotgun (WGS) entry which is preliminary data.</text>
</comment>
<dbReference type="PROSITE" id="PS00062">
    <property type="entry name" value="ALDOKETO_REDUCTASE_2"/>
    <property type="match status" value="1"/>
</dbReference>
<keyword evidence="3" id="KW-0560">Oxidoreductase</keyword>
<proteinExistence type="inferred from homology"/>
<dbReference type="AlphaFoldDB" id="A0A388S8V8"/>
<keyword evidence="10" id="KW-1185">Reference proteome</keyword>
<evidence type="ECO:0000256" key="7">
    <source>
        <dbReference type="PIRSR" id="PIRSR000097-3"/>
    </source>
</evidence>
<comment type="similarity">
    <text evidence="1">Belongs to the aldo/keto reductase family.</text>
</comment>
<organism evidence="9 10">
    <name type="scientific">Mesosutterella multiformis</name>
    <dbReference type="NCBI Taxonomy" id="2259133"/>
    <lineage>
        <taxon>Bacteria</taxon>
        <taxon>Pseudomonadati</taxon>
        <taxon>Pseudomonadota</taxon>
        <taxon>Betaproteobacteria</taxon>
        <taxon>Burkholderiales</taxon>
        <taxon>Sutterellaceae</taxon>
        <taxon>Mesosutterella</taxon>
    </lineage>
</organism>
<reference evidence="9 10" key="1">
    <citation type="journal article" date="2018" name="Int. J. Syst. Evol. Microbiol.">
        <title>Mesosutterella multiformis gen. nov., sp. nov., a member of the family Sutterellaceae and Sutterella megalosphaeroides sp. nov., isolated from human faeces.</title>
        <authorList>
            <person name="Sakamoto M."/>
            <person name="Ikeyama N."/>
            <person name="Kunihiro T."/>
            <person name="Iino T."/>
            <person name="Yuki M."/>
            <person name="Ohkuma M."/>
        </authorList>
    </citation>
    <scope>NUCLEOTIDE SEQUENCE [LARGE SCALE GENOMIC DNA]</scope>
    <source>
        <strain evidence="9 10">4NBBH2</strain>
    </source>
</reference>
<dbReference type="RefSeq" id="WP_116269229.1">
    <property type="nucleotide sequence ID" value="NZ_BGZJ01000001.1"/>
</dbReference>
<evidence type="ECO:0000256" key="2">
    <source>
        <dbReference type="ARBA" id="ARBA00022857"/>
    </source>
</evidence>
<dbReference type="InterPro" id="IPR023210">
    <property type="entry name" value="NADP_OxRdtase_dom"/>
</dbReference>
<dbReference type="SUPFAM" id="SSF51430">
    <property type="entry name" value="NAD(P)-linked oxidoreductase"/>
    <property type="match status" value="1"/>
</dbReference>
<dbReference type="Gene3D" id="3.20.20.100">
    <property type="entry name" value="NADP-dependent oxidoreductase domain"/>
    <property type="match status" value="1"/>
</dbReference>
<evidence type="ECO:0000256" key="4">
    <source>
        <dbReference type="ARBA" id="ARBA00049445"/>
    </source>
</evidence>
<evidence type="ECO:0000256" key="6">
    <source>
        <dbReference type="PIRSR" id="PIRSR000097-2"/>
    </source>
</evidence>
<dbReference type="EMBL" id="BGZJ01000001">
    <property type="protein sequence ID" value="GBO92686.1"/>
    <property type="molecule type" value="Genomic_DNA"/>
</dbReference>
<keyword evidence="2" id="KW-0521">NADP</keyword>
<dbReference type="InterPro" id="IPR036812">
    <property type="entry name" value="NAD(P)_OxRdtase_dom_sf"/>
</dbReference>
<feature type="binding site" evidence="6">
    <location>
        <position position="96"/>
    </location>
    <ligand>
        <name>substrate</name>
    </ligand>
</feature>
<evidence type="ECO:0000313" key="9">
    <source>
        <dbReference type="EMBL" id="GBO92686.1"/>
    </source>
</evidence>
<evidence type="ECO:0000313" key="10">
    <source>
        <dbReference type="Proteomes" id="UP000266091"/>
    </source>
</evidence>
<sequence length="268" mass="29680">MPCLGIGSWQVPEGNALLNSLSDAIHAGYRLIDTASIYGNERAVGIAMRNSGVPRSDFFLVDKVWNADRGYEKTLEAFRKSTALLGTSYLDLYMIHWPATHEEPITCQAINAGTWRALEKLYRDGSVRAIGVSNFLPHHLVPLLARAEITPMVNSLEFHPGYPQFQALRFSHEHGMKVLGWAPLGRGALMEDPLLQSIAAKHGKTVPQVALRWALEHGVVPVPKSTSKAHIEENASIFDFTLPLDEMRAIDRLPLTAFTGLDPDTVNY</sequence>
<name>A0A388S8V8_9BURK</name>
<accession>A0A401LLW4</accession>
<dbReference type="InterPro" id="IPR018170">
    <property type="entry name" value="Aldo/ket_reductase_CS"/>
</dbReference>
<dbReference type="CDD" id="cd19071">
    <property type="entry name" value="AKR_AKR1-5-like"/>
    <property type="match status" value="1"/>
</dbReference>
<dbReference type="PRINTS" id="PR00069">
    <property type="entry name" value="ALDKETRDTASE"/>
</dbReference>
<dbReference type="PANTHER" id="PTHR43827">
    <property type="entry name" value="2,5-DIKETO-D-GLUCONIC ACID REDUCTASE"/>
    <property type="match status" value="1"/>
</dbReference>
<dbReference type="InterPro" id="IPR020471">
    <property type="entry name" value="AKR"/>
</dbReference>
<dbReference type="FunFam" id="3.20.20.100:FF:000002">
    <property type="entry name" value="2,5-diketo-D-gluconic acid reductase A"/>
    <property type="match status" value="1"/>
</dbReference>
<protein>
    <submittedName>
        <fullName evidence="9">Putative oxidoreductase YtbE</fullName>
    </submittedName>
</protein>
<gene>
    <name evidence="9" type="primary">ytbE</name>
    <name evidence="9" type="ORF">MESMUL_00400</name>
</gene>
<dbReference type="PROSITE" id="PS00798">
    <property type="entry name" value="ALDOKETO_REDUCTASE_1"/>
    <property type="match status" value="1"/>
</dbReference>
<feature type="domain" description="NADP-dependent oxidoreductase" evidence="8">
    <location>
        <begin position="4"/>
        <end position="253"/>
    </location>
</feature>
<dbReference type="PIRSF" id="PIRSF000097">
    <property type="entry name" value="AKR"/>
    <property type="match status" value="1"/>
</dbReference>